<reference evidence="9" key="1">
    <citation type="submission" date="2023-08" db="EMBL/GenBank/DDBJ databases">
        <authorList>
            <person name="Chen Y."/>
            <person name="Shah S."/>
            <person name="Dougan E. K."/>
            <person name="Thang M."/>
            <person name="Chan C."/>
        </authorList>
    </citation>
    <scope>NUCLEOTIDE SEQUENCE</scope>
</reference>
<comment type="similarity">
    <text evidence="5">Belongs to the peptidase M24A family. Methionine aminopeptidase type 1 subfamily.</text>
</comment>
<feature type="binding site" evidence="5">
    <location>
        <position position="193"/>
    </location>
    <ligand>
        <name>substrate</name>
    </ligand>
</feature>
<dbReference type="GO" id="GO:0005829">
    <property type="term" value="C:cytosol"/>
    <property type="evidence" value="ECO:0007669"/>
    <property type="project" value="TreeGrafter"/>
</dbReference>
<name>A0AA36MXP1_9DINO</name>
<dbReference type="InterPro" id="IPR002467">
    <property type="entry name" value="Pept_M24A_MAP1"/>
</dbReference>
<dbReference type="AlphaFoldDB" id="A0AA36MXP1"/>
<dbReference type="SUPFAM" id="SSF55920">
    <property type="entry name" value="Creatinase/aminopeptidase"/>
    <property type="match status" value="1"/>
</dbReference>
<evidence type="ECO:0000256" key="4">
    <source>
        <dbReference type="ARBA" id="ARBA00022801"/>
    </source>
</evidence>
<keyword evidence="10" id="KW-1185">Reference proteome</keyword>
<feature type="binding site" evidence="5">
    <location>
        <position position="284"/>
    </location>
    <ligand>
        <name>a divalent metal cation</name>
        <dbReference type="ChEBI" id="CHEBI:60240"/>
        <label>2</label>
        <note>catalytic</note>
    </ligand>
</feature>
<protein>
    <recommendedName>
        <fullName evidence="6">Methionine aminopeptidase</fullName>
        <ecNumber evidence="6">3.4.11.18</ecNumber>
    </recommendedName>
</protein>
<evidence type="ECO:0000256" key="7">
    <source>
        <dbReference type="SAM" id="MobiDB-lite"/>
    </source>
</evidence>
<sequence>MEPEEPEAKRPRSRSREVAADVPATANGSNDQADKPPGPDCSDEEFQDFVARSLRSTEHLPAEATQPDFQGYKFTGSVRPGSVSPQMSPPEGCCLPDYALHPKGLPRSEFLRSRTKTIPVLEGEDLAKMRQVCSLGRDVLDLAARFLRPGVTGDEIDRVVYAACCDRRLFPSPLNYMGFPKSVCVSVNEVICHGIPDSRPLEEGDIVNLDVSVCFQGFHADLNETFFVGQCDEESHHLVKTTYNALKAASELIRPGTMYRQLGAAIEKEASSHGCSVVTAFCGHGVGRLFHGPPDIPHFKKNKAVGVMKPGHVFTVEPMLNLGVSKERLWPDGWTAVTKDGKRSAQFEHSFLVTEDGFEVLSARRGFDRTSMPEYTADFFQR</sequence>
<feature type="region of interest" description="Disordered" evidence="7">
    <location>
        <begin position="1"/>
        <end position="45"/>
    </location>
</feature>
<feature type="binding site" evidence="5">
    <location>
        <position position="210"/>
    </location>
    <ligand>
        <name>a divalent metal cation</name>
        <dbReference type="ChEBI" id="CHEBI:60240"/>
        <label>1</label>
    </ligand>
</feature>
<proteinExistence type="inferred from homology"/>
<comment type="caution">
    <text evidence="9">The sequence shown here is derived from an EMBL/GenBank/DDBJ whole genome shotgun (WGS) entry which is preliminary data.</text>
</comment>
<evidence type="ECO:0000256" key="3">
    <source>
        <dbReference type="ARBA" id="ARBA00022723"/>
    </source>
</evidence>
<feature type="domain" description="Peptidase M24" evidence="8">
    <location>
        <begin position="128"/>
        <end position="355"/>
    </location>
</feature>
<dbReference type="CDD" id="cd01086">
    <property type="entry name" value="MetAP1"/>
    <property type="match status" value="1"/>
</dbReference>
<feature type="compositionally biased region" description="Basic and acidic residues" evidence="7">
    <location>
        <begin position="1"/>
        <end position="19"/>
    </location>
</feature>
<dbReference type="EMBL" id="CAUJNA010001513">
    <property type="protein sequence ID" value="CAJ1387400.1"/>
    <property type="molecule type" value="Genomic_DNA"/>
</dbReference>
<comment type="cofactor">
    <cofactor evidence="5">
        <name>Co(2+)</name>
        <dbReference type="ChEBI" id="CHEBI:48828"/>
    </cofactor>
    <cofactor evidence="5">
        <name>Zn(2+)</name>
        <dbReference type="ChEBI" id="CHEBI:29105"/>
    </cofactor>
    <cofactor evidence="5">
        <name>Mn(2+)</name>
        <dbReference type="ChEBI" id="CHEBI:29035"/>
    </cofactor>
    <cofactor evidence="5">
        <name>Fe(2+)</name>
        <dbReference type="ChEBI" id="CHEBI:29033"/>
    </cofactor>
    <text evidence="5">Binds 2 divalent metal cations per subunit. Has a high-affinity and a low affinity metal-binding site. The true nature of the physiological cofactor is under debate. The enzyme is active with cobalt, zinc, manganese or divalent iron ions. Most likely, methionine aminopeptidases function as mononuclear Fe(2+)-metalloproteases under physiological conditions, and the catalytically relevant metal-binding site has been assigned to the histidine-containing high-affinity site.</text>
</comment>
<dbReference type="GO" id="GO:0070006">
    <property type="term" value="F:metalloaminopeptidase activity"/>
    <property type="evidence" value="ECO:0007669"/>
    <property type="project" value="UniProtKB-UniRule"/>
</dbReference>
<feature type="binding site" evidence="5">
    <location>
        <position position="317"/>
    </location>
    <ligand>
        <name>a divalent metal cation</name>
        <dbReference type="ChEBI" id="CHEBI:60240"/>
        <label>2</label>
        <note>catalytic</note>
    </ligand>
</feature>
<dbReference type="GO" id="GO:0006508">
    <property type="term" value="P:proteolysis"/>
    <property type="evidence" value="ECO:0007669"/>
    <property type="project" value="UniProtKB-KW"/>
</dbReference>
<dbReference type="Proteomes" id="UP001178507">
    <property type="component" value="Unassembled WGS sequence"/>
</dbReference>
<keyword evidence="4 5" id="KW-0378">Hydrolase</keyword>
<accession>A0AA36MXP1</accession>
<evidence type="ECO:0000313" key="10">
    <source>
        <dbReference type="Proteomes" id="UP001178507"/>
    </source>
</evidence>
<dbReference type="NCBIfam" id="TIGR00500">
    <property type="entry name" value="met_pdase_I"/>
    <property type="match status" value="1"/>
</dbReference>
<evidence type="ECO:0000256" key="6">
    <source>
        <dbReference type="RuleBase" id="RU003653"/>
    </source>
</evidence>
<dbReference type="Gene3D" id="3.90.230.10">
    <property type="entry name" value="Creatinase/methionine aminopeptidase superfamily"/>
    <property type="match status" value="1"/>
</dbReference>
<comment type="function">
    <text evidence="6">Cotranslationally removes the N-terminal methionine from nascent proteins. The N-terminal methionine is often cleaved when the second residue in the primary sequence is small and uncharged (Met-Ala-, Cys, Gly, Pro, Ser, Thr, or Val).</text>
</comment>
<dbReference type="Pfam" id="PF00557">
    <property type="entry name" value="Peptidase_M24"/>
    <property type="match status" value="1"/>
</dbReference>
<dbReference type="HAMAP" id="MF_01974">
    <property type="entry name" value="MetAP_1"/>
    <property type="match status" value="1"/>
</dbReference>
<feature type="region of interest" description="Disordered" evidence="7">
    <location>
        <begin position="61"/>
        <end position="88"/>
    </location>
</feature>
<feature type="binding site" evidence="5">
    <location>
        <position position="221"/>
    </location>
    <ligand>
        <name>a divalent metal cation</name>
        <dbReference type="ChEBI" id="CHEBI:60240"/>
        <label>2</label>
        <note>catalytic</note>
    </ligand>
</feature>
<dbReference type="InterPro" id="IPR000994">
    <property type="entry name" value="Pept_M24"/>
</dbReference>
<feature type="binding site" evidence="5">
    <location>
        <position position="221"/>
    </location>
    <ligand>
        <name>a divalent metal cation</name>
        <dbReference type="ChEBI" id="CHEBI:60240"/>
        <label>1</label>
    </ligand>
</feature>
<dbReference type="PANTHER" id="PTHR43330">
    <property type="entry name" value="METHIONINE AMINOPEPTIDASE"/>
    <property type="match status" value="1"/>
</dbReference>
<comment type="catalytic activity">
    <reaction evidence="5 6">
        <text>Release of N-terminal amino acids, preferentially methionine, from peptides and arylamides.</text>
        <dbReference type="EC" id="3.4.11.18"/>
    </reaction>
</comment>
<feature type="binding site" evidence="5">
    <location>
        <position position="348"/>
    </location>
    <ligand>
        <name>a divalent metal cation</name>
        <dbReference type="ChEBI" id="CHEBI:60240"/>
        <label>1</label>
    </ligand>
</feature>
<keyword evidence="2 5" id="KW-0645">Protease</keyword>
<dbReference type="PROSITE" id="PS00680">
    <property type="entry name" value="MAP_1"/>
    <property type="match status" value="1"/>
</dbReference>
<dbReference type="InterPro" id="IPR001714">
    <property type="entry name" value="Pept_M24_MAP"/>
</dbReference>
<feature type="binding site" evidence="5">
    <location>
        <position position="291"/>
    </location>
    <ligand>
        <name>substrate</name>
    </ligand>
</feature>
<keyword evidence="3 5" id="KW-0479">Metal-binding</keyword>
<keyword evidence="1 5" id="KW-0031">Aminopeptidase</keyword>
<dbReference type="PANTHER" id="PTHR43330:SF7">
    <property type="entry name" value="METHIONINE AMINOPEPTIDASE 1"/>
    <property type="match status" value="1"/>
</dbReference>
<evidence type="ECO:0000256" key="2">
    <source>
        <dbReference type="ARBA" id="ARBA00022670"/>
    </source>
</evidence>
<organism evidence="9 10">
    <name type="scientific">Effrenium voratum</name>
    <dbReference type="NCBI Taxonomy" id="2562239"/>
    <lineage>
        <taxon>Eukaryota</taxon>
        <taxon>Sar</taxon>
        <taxon>Alveolata</taxon>
        <taxon>Dinophyceae</taxon>
        <taxon>Suessiales</taxon>
        <taxon>Symbiodiniaceae</taxon>
        <taxon>Effrenium</taxon>
    </lineage>
</organism>
<dbReference type="GO" id="GO:0046872">
    <property type="term" value="F:metal ion binding"/>
    <property type="evidence" value="ECO:0007669"/>
    <property type="project" value="UniProtKB-UniRule"/>
</dbReference>
<evidence type="ECO:0000259" key="8">
    <source>
        <dbReference type="Pfam" id="PF00557"/>
    </source>
</evidence>
<evidence type="ECO:0000313" key="9">
    <source>
        <dbReference type="EMBL" id="CAJ1387400.1"/>
    </source>
</evidence>
<dbReference type="GO" id="GO:0004239">
    <property type="term" value="F:initiator methionyl aminopeptidase activity"/>
    <property type="evidence" value="ECO:0007669"/>
    <property type="project" value="UniProtKB-UniRule"/>
</dbReference>
<dbReference type="EC" id="3.4.11.18" evidence="6"/>
<feature type="binding site" evidence="5">
    <location>
        <position position="348"/>
    </location>
    <ligand>
        <name>a divalent metal cation</name>
        <dbReference type="ChEBI" id="CHEBI:60240"/>
        <label>2</label>
        <note>catalytic</note>
    </ligand>
</feature>
<evidence type="ECO:0000256" key="5">
    <source>
        <dbReference type="HAMAP-Rule" id="MF_03174"/>
    </source>
</evidence>
<evidence type="ECO:0000256" key="1">
    <source>
        <dbReference type="ARBA" id="ARBA00022438"/>
    </source>
</evidence>
<gene>
    <name evidence="9" type="ORF">EVOR1521_LOCUS13489</name>
</gene>
<dbReference type="PRINTS" id="PR00599">
    <property type="entry name" value="MAPEPTIDASE"/>
</dbReference>
<dbReference type="InterPro" id="IPR036005">
    <property type="entry name" value="Creatinase/aminopeptidase-like"/>
</dbReference>